<gene>
    <name evidence="2" type="ORF">CKO31_12130</name>
</gene>
<evidence type="ECO:0008006" key="4">
    <source>
        <dbReference type="Google" id="ProtNLM"/>
    </source>
</evidence>
<organism evidence="2 3">
    <name type="scientific">Thiohalocapsa halophila</name>
    <dbReference type="NCBI Taxonomy" id="69359"/>
    <lineage>
        <taxon>Bacteria</taxon>
        <taxon>Pseudomonadati</taxon>
        <taxon>Pseudomonadota</taxon>
        <taxon>Gammaproteobacteria</taxon>
        <taxon>Chromatiales</taxon>
        <taxon>Chromatiaceae</taxon>
        <taxon>Thiohalocapsa</taxon>
    </lineage>
</organism>
<protein>
    <recommendedName>
        <fullName evidence="4">DUF4377 domain-containing protein</fullName>
    </recommendedName>
</protein>
<accession>A0ABS1CHS2</accession>
<dbReference type="EMBL" id="NRRV01000026">
    <property type="protein sequence ID" value="MBK1631476.1"/>
    <property type="molecule type" value="Genomic_DNA"/>
</dbReference>
<reference evidence="2 3" key="1">
    <citation type="journal article" date="2020" name="Microorganisms">
        <title>Osmotic Adaptation and Compatible Solute Biosynthesis of Phototrophic Bacteria as Revealed from Genome Analyses.</title>
        <authorList>
            <person name="Imhoff J.F."/>
            <person name="Rahn T."/>
            <person name="Kunzel S."/>
            <person name="Keller A."/>
            <person name="Neulinger S.C."/>
        </authorList>
    </citation>
    <scope>NUCLEOTIDE SEQUENCE [LARGE SCALE GENOMIC DNA]</scope>
    <source>
        <strain evidence="2 3">DSM 6210</strain>
    </source>
</reference>
<dbReference type="RefSeq" id="WP_200237761.1">
    <property type="nucleotide sequence ID" value="NZ_NRRV01000026.1"/>
</dbReference>
<proteinExistence type="predicted"/>
<feature type="region of interest" description="Disordered" evidence="1">
    <location>
        <begin position="28"/>
        <end position="52"/>
    </location>
</feature>
<dbReference type="PROSITE" id="PS51257">
    <property type="entry name" value="PROKAR_LIPOPROTEIN"/>
    <property type="match status" value="1"/>
</dbReference>
<sequence>MFKQPIQAVALLAVLAVGGCATDDFQRAVGLDPGPPENPNAPKISRSEPVTDTGRKAVVVSIHMKKEFPDACMLGMTFTNNLDIKVTNLSIRLTAYIRGNVKYEAITRNFTNVKPTESQYREVVFTQIRCDEIDYIGITDPGRCAIGEDMNRFTTQPGDCAKFVDVAVSPHITVRKIKQEPPPPEPDVVLP</sequence>
<keyword evidence="3" id="KW-1185">Reference proteome</keyword>
<evidence type="ECO:0000256" key="1">
    <source>
        <dbReference type="SAM" id="MobiDB-lite"/>
    </source>
</evidence>
<comment type="caution">
    <text evidence="2">The sequence shown here is derived from an EMBL/GenBank/DDBJ whole genome shotgun (WGS) entry which is preliminary data.</text>
</comment>
<name>A0ABS1CHS2_9GAMM</name>
<evidence type="ECO:0000313" key="2">
    <source>
        <dbReference type="EMBL" id="MBK1631476.1"/>
    </source>
</evidence>
<evidence type="ECO:0000313" key="3">
    <source>
        <dbReference type="Proteomes" id="UP000748752"/>
    </source>
</evidence>
<dbReference type="Proteomes" id="UP000748752">
    <property type="component" value="Unassembled WGS sequence"/>
</dbReference>